<feature type="region of interest" description="Disordered" evidence="8">
    <location>
        <begin position="1080"/>
        <end position="1100"/>
    </location>
</feature>
<feature type="compositionally biased region" description="Low complexity" evidence="8">
    <location>
        <begin position="544"/>
        <end position="555"/>
    </location>
</feature>
<dbReference type="CDD" id="cd21990">
    <property type="entry name" value="HMG-box_CIC-like"/>
    <property type="match status" value="1"/>
</dbReference>
<dbReference type="GO" id="GO:0000977">
    <property type="term" value="F:RNA polymerase II transcription regulatory region sequence-specific DNA binding"/>
    <property type="evidence" value="ECO:0007669"/>
    <property type="project" value="TreeGrafter"/>
</dbReference>
<dbReference type="FunFam" id="1.10.30.10:FF:000010">
    <property type="entry name" value="Capicua transcriptional repressor b"/>
    <property type="match status" value="1"/>
</dbReference>
<feature type="region of interest" description="Disordered" evidence="8">
    <location>
        <begin position="1252"/>
        <end position="1278"/>
    </location>
</feature>
<evidence type="ECO:0000256" key="3">
    <source>
        <dbReference type="ARBA" id="ARBA00023015"/>
    </source>
</evidence>
<feature type="compositionally biased region" description="Polar residues" evidence="8">
    <location>
        <begin position="1934"/>
        <end position="1948"/>
    </location>
</feature>
<proteinExistence type="evidence at transcript level"/>
<keyword evidence="5" id="KW-0804">Transcription</keyword>
<feature type="region of interest" description="Disordered" evidence="8">
    <location>
        <begin position="1704"/>
        <end position="1741"/>
    </location>
</feature>
<feature type="compositionally biased region" description="Low complexity" evidence="8">
    <location>
        <begin position="584"/>
        <end position="623"/>
    </location>
</feature>
<feature type="compositionally biased region" description="Low complexity" evidence="8">
    <location>
        <begin position="737"/>
        <end position="746"/>
    </location>
</feature>
<feature type="region of interest" description="Disordered" evidence="8">
    <location>
        <begin position="1972"/>
        <end position="2004"/>
    </location>
</feature>
<keyword evidence="1" id="KW-0678">Repressor</keyword>
<keyword evidence="2" id="KW-0597">Phosphoprotein</keyword>
<feature type="compositionally biased region" description="Polar residues" evidence="8">
    <location>
        <begin position="668"/>
        <end position="696"/>
    </location>
</feature>
<feature type="domain" description="HMG box" evidence="9">
    <location>
        <begin position="1101"/>
        <end position="1169"/>
    </location>
</feature>
<dbReference type="Pfam" id="PF16090">
    <property type="entry name" value="DUF4819"/>
    <property type="match status" value="1"/>
</dbReference>
<evidence type="ECO:0000256" key="5">
    <source>
        <dbReference type="ARBA" id="ARBA00023163"/>
    </source>
</evidence>
<sequence>NVNLNINNNNNNKNDSNTNNNNLNVDEEFMNKNIVVSSGNNISSCSSNNNNNNISSNQSASIVNNLGAMMTVSTVPQQLMTNAPVNNGSHNTNNNNNLLSQQNNTSSSLSSSSSSSTTMTAATMPSSSNAIFNNDLMQKQQQIRIQTIPDNFFANKKVYTSPYSASENYKSTMVPTMTTSSMIQQPQQQQTYMQEDNAMQTGTVISGNIGGDLIDLSEWVNHRVLAKRNNVYMTGFIRSPTVDIRNAVIVEFDHPEGGCQQLYDDMFGAGRHDMMSDASPSLSDMSMGSRVCVRVTSSTSSSQQQSGNVFVEAVISEIHNNTKQFSVQITGSTQQPDLKMVKRADISLLQPPWWDELNDLVESTSNKINSDNNQSGLVSTTNKAQNCNEVTGMPMTTNTGTTMIYTNNSNVRNEQSQIQAQIQYSNKNTGNRNVTYTTTTAATGPSYEQQQSTHQLTVPLQLHHVMPTLQTTDEHSYRTAATSPFQTNQSIVDGNPQQQQHLPHHHIQQQQTQYHHLSSGNTVAVASNMTVLTSSTSPDDVIRNNANSATSSTTNRQYYDYESDDDLRREDIQFPIDGDNEKYSGSSKRSSMQSRGSTSSLLDHSSMTPSSQPATPSSQAATPHRFKKGDVVSTPSGIRKKFNGKQWRRLCSNETCSKESQRRGYCSSHLSQKGNSLRSSTGSGQNHFNSRSSSKTQLDEDTSSDSETSPNYRVAGRFDQEETDVANMLVSLSSSRSATPAFSSPTGHGSSPMATTQSPVTVGNSQNVFMPIGGSPAASLSDNPKYNKGNTPSPILYGIGHSQLIRPELVRPQQQQQQQLQQSQPPPPPPVTQQHHHHQQQQQPQLPPPQQQAPPLAHATSVISISPASTHPHTTYPPFQQVIVDPARLPPNNSNNNFNSANNNNNNMNINNNLTMTTATTPIASGIGGAEKQHAMTVTKNGISTGSVFHWHTLLPMMNNSAAAAATTTKILNQQQQQHGTMATAILTSPTSKICTPPPSVVDDDMDDDQGDDDVFETEPVKTTNFNRNNLNDDHQQQPQQMHFDGVRGMEIDSSITAAAPTSATLSGESLATVKRRTQSCSALQAGKEPQSPLNKKDPKIRRPMNAFMMFSKRHRALVHQQHPNQDNRTVSKMLGEWWYALKSDEKMKYHELASEVKEAHFKAHPEWKWCSKDRRKSSSSNKDSRGRMDSFDGTDSFDEKSPNTPAEHILPAVGQQSDMIPLTMSNYNSQDILDSSEIKLEMNAPTVPYYSNNNNNNNSQSEDCDLESSKHNKMDDETMSDDENQMVIAEESAPQPAETIDIDLKCAEKVTDSDTESNYDADENEKSSSYKLKVSENNQNSSNAMVSNSTTVTTSSASTVATDYSKVDVTCKPKPMKALIKSDNTILTYPTMPNYPYNSPKNPIGVSPFQPTGGAFKTMPQSPKTIAKFEQFNVGTPTTIKSEPHENTCNNNNNNIVVSINNNNNNSNKNSNIFNFSTACMSEQMQQQQQQQQQHIVVSCENLKTLQNTNTNSFNSNNNNNSNANKVLTSSTVLTPSKVLSTTSGIVPSSNSNSISSSTSSATATSTSSSLSQQQHNTILAAPNSLLTGQKQIMLAVNANNQQFAFVLPDDQQYSRQKMFTSTSSASGLSTPSSMPMTTSSSLASSMNNNPLKPMISTTSTATIPVQYVLQGNLLISTNPVYTQQQQQHHHLQQQQNLLNIKQEPPESPMTKSLPATPKSCTMTSDHNTSTSTTGGGDNVEMEEDFDAPESKKFILAPTPAQLGRAPLQRRQNMNVKVNTSQSSMADFGHEISSSTAAATTIASSSSSSSLSSSEQSTPTVSTVIPSALPTPTSANIDDLQSQISPSLKKNFFKKVKPDDMDKLYSLKFSVLKQVDFEKKFQTLPQFKPEDCQSPSAMSVPSSPSVFTQNYRKKPQQLNKTYNNNNEDNEQQPLPSDNSMLSASTTPSTSYVTGNSFFGPDFNMEQYKADLAASETSESSPRTPKTPSQRSATSADATEKGHRKILEQRRQLVMQLFQEHGMFPSSQATNNFQISHSDMFPSKQSLQLKMREVSQKYMAQPPGFTPQSAGPMTPTEINLAVNANEQQQMQYQSQSQQQPQQQP</sequence>
<geneLocation type="mitochondrion" evidence="10"/>
<feature type="region of interest" description="Disordered" evidence="8">
    <location>
        <begin position="1889"/>
        <end position="1948"/>
    </location>
</feature>
<feature type="region of interest" description="Disordered" evidence="8">
    <location>
        <begin position="810"/>
        <end position="858"/>
    </location>
</feature>
<reference evidence="10" key="1">
    <citation type="journal article" date="2014" name="Insect Biochem. Mol. Biol.">
        <title>An insight into the sialome of the frog biting fly, Corethrella appendiculata.</title>
        <authorList>
            <person name="Ribeiro J.M.C."/>
            <person name="Chagas A.C."/>
            <person name="Pham V.M."/>
            <person name="Lounibos L.P."/>
            <person name="Calvo E."/>
        </authorList>
    </citation>
    <scope>NUCLEOTIDE SEQUENCE</scope>
    <source>
        <tissue evidence="10">Salivary glands</tissue>
    </source>
</reference>
<feature type="compositionally biased region" description="Low complexity" evidence="8">
    <location>
        <begin position="812"/>
        <end position="823"/>
    </location>
</feature>
<feature type="region of interest" description="Disordered" evidence="8">
    <location>
        <begin position="1172"/>
        <end position="1217"/>
    </location>
</feature>
<evidence type="ECO:0000256" key="8">
    <source>
        <dbReference type="SAM" id="MobiDB-lite"/>
    </source>
</evidence>
<dbReference type="InterPro" id="IPR058606">
    <property type="entry name" value="HTH_Cic_C"/>
</dbReference>
<feature type="compositionally biased region" description="Low complexity" evidence="8">
    <location>
        <begin position="1550"/>
        <end position="1573"/>
    </location>
</feature>
<dbReference type="PANTHER" id="PTHR13059:SF13">
    <property type="entry name" value="PROTEIN CAPICUA HOMOLOG"/>
    <property type="match status" value="1"/>
</dbReference>
<feature type="compositionally biased region" description="Polar residues" evidence="8">
    <location>
        <begin position="778"/>
        <end position="793"/>
    </location>
</feature>
<evidence type="ECO:0000256" key="4">
    <source>
        <dbReference type="ARBA" id="ARBA00023125"/>
    </source>
</evidence>
<dbReference type="InterPro" id="IPR009071">
    <property type="entry name" value="HMG_box_dom"/>
</dbReference>
<feature type="compositionally biased region" description="Acidic residues" evidence="8">
    <location>
        <begin position="1314"/>
        <end position="1324"/>
    </location>
</feature>
<feature type="compositionally biased region" description="Low complexity" evidence="8">
    <location>
        <begin position="2087"/>
        <end position="2104"/>
    </location>
</feature>
<feature type="region of interest" description="Disordered" evidence="8">
    <location>
        <begin position="1543"/>
        <end position="1573"/>
    </location>
</feature>
<feature type="non-terminal residue" evidence="10">
    <location>
        <position position="1"/>
    </location>
</feature>
<evidence type="ECO:0000259" key="9">
    <source>
        <dbReference type="PROSITE" id="PS50118"/>
    </source>
</evidence>
<evidence type="ECO:0000256" key="1">
    <source>
        <dbReference type="ARBA" id="ARBA00022491"/>
    </source>
</evidence>
<feature type="compositionally biased region" description="Low complexity" evidence="8">
    <location>
        <begin position="86"/>
        <end position="122"/>
    </location>
</feature>
<feature type="region of interest" description="Disordered" evidence="8">
    <location>
        <begin position="81"/>
        <end position="122"/>
    </location>
</feature>
<keyword evidence="6 7" id="KW-0539">Nucleus</keyword>
<dbReference type="Gene3D" id="1.10.30.10">
    <property type="entry name" value="High mobility group box domain"/>
    <property type="match status" value="1"/>
</dbReference>
<feature type="region of interest" description="Disordered" evidence="8">
    <location>
        <begin position="1624"/>
        <end position="1645"/>
    </location>
</feature>
<feature type="compositionally biased region" description="Low complexity" evidence="8">
    <location>
        <begin position="1895"/>
        <end position="1907"/>
    </location>
</feature>
<dbReference type="InterPro" id="IPR036910">
    <property type="entry name" value="HMG_box_dom_sf"/>
</dbReference>
<feature type="compositionally biased region" description="Basic and acidic residues" evidence="8">
    <location>
        <begin position="1268"/>
        <end position="1277"/>
    </location>
</feature>
<feature type="region of interest" description="Disordered" evidence="8">
    <location>
        <begin position="1312"/>
        <end position="1331"/>
    </location>
</feature>
<feature type="compositionally biased region" description="Low complexity" evidence="8">
    <location>
        <begin position="1807"/>
        <end position="1824"/>
    </location>
</feature>
<feature type="region of interest" description="Disordered" evidence="8">
    <location>
        <begin position="1"/>
        <end position="21"/>
    </location>
</feature>
<feature type="region of interest" description="Disordered" evidence="8">
    <location>
        <begin position="661"/>
        <end position="720"/>
    </location>
</feature>
<evidence type="ECO:0000256" key="2">
    <source>
        <dbReference type="ARBA" id="ARBA00022553"/>
    </source>
</evidence>
<feature type="region of interest" description="Disordered" evidence="8">
    <location>
        <begin position="1807"/>
        <end position="1835"/>
    </location>
</feature>
<dbReference type="GO" id="GO:0005634">
    <property type="term" value="C:nucleus"/>
    <property type="evidence" value="ECO:0007669"/>
    <property type="project" value="UniProtKB-UniRule"/>
</dbReference>
<dbReference type="SUPFAM" id="SSF47095">
    <property type="entry name" value="HMG-box"/>
    <property type="match status" value="1"/>
</dbReference>
<dbReference type="PANTHER" id="PTHR13059">
    <property type="entry name" value="HMG-BOX TRANSCRIPTION FACTOR BBX"/>
    <property type="match status" value="1"/>
</dbReference>
<keyword evidence="3" id="KW-0805">Transcription regulation</keyword>
<evidence type="ECO:0000256" key="7">
    <source>
        <dbReference type="PROSITE-ProRule" id="PRU00267"/>
    </source>
</evidence>
<accession>W4VR68</accession>
<feature type="compositionally biased region" description="Polar residues" evidence="8">
    <location>
        <begin position="747"/>
        <end position="768"/>
    </location>
</feature>
<keyword evidence="4 7" id="KW-0238">DNA-binding</keyword>
<feature type="compositionally biased region" description="Low complexity" evidence="8">
    <location>
        <begin position="1723"/>
        <end position="1734"/>
    </location>
</feature>
<dbReference type="InterPro" id="IPR032147">
    <property type="entry name" value="Cic_dom"/>
</dbReference>
<dbReference type="SMART" id="SM00398">
    <property type="entry name" value="HMG"/>
    <property type="match status" value="1"/>
</dbReference>
<dbReference type="InterPro" id="IPR058607">
    <property type="entry name" value="HMG-box_Cic-like"/>
</dbReference>
<dbReference type="GO" id="GO:0000981">
    <property type="term" value="F:DNA-binding transcription factor activity, RNA polymerase II-specific"/>
    <property type="evidence" value="ECO:0007669"/>
    <property type="project" value="TreeGrafter"/>
</dbReference>
<feature type="compositionally biased region" description="Polar residues" evidence="8">
    <location>
        <begin position="1975"/>
        <end position="1997"/>
    </location>
</feature>
<organism evidence="10">
    <name type="scientific">Corethrella appendiculata</name>
    <dbReference type="NCBI Taxonomy" id="1370023"/>
    <lineage>
        <taxon>Eukaryota</taxon>
        <taxon>Metazoa</taxon>
        <taxon>Ecdysozoa</taxon>
        <taxon>Arthropoda</taxon>
        <taxon>Hexapoda</taxon>
        <taxon>Insecta</taxon>
        <taxon>Pterygota</taxon>
        <taxon>Neoptera</taxon>
        <taxon>Endopterygota</taxon>
        <taxon>Diptera</taxon>
        <taxon>Nematocera</taxon>
        <taxon>Culicoidea</taxon>
        <taxon>Chaoboridae</taxon>
        <taxon>Corethrella</taxon>
    </lineage>
</organism>
<dbReference type="EMBL" id="GANO01004294">
    <property type="protein sequence ID" value="JAB55577.1"/>
    <property type="molecule type" value="mRNA"/>
</dbReference>
<evidence type="ECO:0000313" key="10">
    <source>
        <dbReference type="EMBL" id="JAB55577.1"/>
    </source>
</evidence>
<dbReference type="Pfam" id="PF00505">
    <property type="entry name" value="HMG_box"/>
    <property type="match status" value="1"/>
</dbReference>
<name>W4VR68_9DIPT</name>
<dbReference type="PROSITE" id="PS50118">
    <property type="entry name" value="HMG_BOX_2"/>
    <property type="match status" value="1"/>
</dbReference>
<evidence type="ECO:0000256" key="6">
    <source>
        <dbReference type="ARBA" id="ARBA00023242"/>
    </source>
</evidence>
<feature type="region of interest" description="Disordered" evidence="8">
    <location>
        <begin position="737"/>
        <end position="798"/>
    </location>
</feature>
<feature type="region of interest" description="Disordered" evidence="8">
    <location>
        <begin position="2059"/>
        <end position="2104"/>
    </location>
</feature>
<dbReference type="Pfam" id="PF25981">
    <property type="entry name" value="HTH_Cic_C"/>
    <property type="match status" value="1"/>
</dbReference>
<feature type="region of interest" description="Disordered" evidence="8">
    <location>
        <begin position="534"/>
        <end position="639"/>
    </location>
</feature>
<keyword evidence="10" id="KW-0496">Mitochondrion</keyword>
<protein>
    <submittedName>
        <fullName evidence="10">Putative transcription factor capicua</fullName>
    </submittedName>
</protein>
<feature type="DNA-binding region" description="HMG box" evidence="7">
    <location>
        <begin position="1101"/>
        <end position="1169"/>
    </location>
</feature>
<dbReference type="InterPro" id="IPR052412">
    <property type="entry name" value="CC-Dev_Transcription_Reg"/>
</dbReference>